<dbReference type="GO" id="GO:0032440">
    <property type="term" value="F:2-alkenal reductase [NAD(P)H] activity"/>
    <property type="evidence" value="ECO:0000318"/>
    <property type="project" value="GO_Central"/>
</dbReference>
<dbReference type="InterPro" id="IPR041694">
    <property type="entry name" value="ADH_N_2"/>
</dbReference>
<dbReference type="PANTHER" id="PTHR43205">
    <property type="entry name" value="PROSTAGLANDIN REDUCTASE"/>
    <property type="match status" value="1"/>
</dbReference>
<dbReference type="Gramene" id="Solyc07g045080.3.1">
    <property type="protein sequence ID" value="Solyc07g045080.3.1"/>
    <property type="gene ID" value="Solyc07g045080.3"/>
</dbReference>
<dbReference type="InterPro" id="IPR013149">
    <property type="entry name" value="ADH-like_C"/>
</dbReference>
<evidence type="ECO:0000256" key="1">
    <source>
        <dbReference type="ARBA" id="ARBA00023002"/>
    </source>
</evidence>
<dbReference type="SUPFAM" id="SSF50129">
    <property type="entry name" value="GroES-like"/>
    <property type="match status" value="1"/>
</dbReference>
<evidence type="ECO:0000313" key="4">
    <source>
        <dbReference type="EnsemblPlants" id="Solyc07g045080.3.1"/>
    </source>
</evidence>
<dbReference type="Pfam" id="PF00107">
    <property type="entry name" value="ADH_zinc_N"/>
    <property type="match status" value="1"/>
</dbReference>
<dbReference type="EnsemblPlants" id="Solyc07g045080.3.1">
    <property type="protein sequence ID" value="Solyc07g045080.3.1"/>
    <property type="gene ID" value="Solyc07g045080.3"/>
</dbReference>
<feature type="domain" description="Alcohol dehydrogenase-like C-terminal" evidence="2">
    <location>
        <begin position="170"/>
        <end position="298"/>
    </location>
</feature>
<dbReference type="Pfam" id="PF16884">
    <property type="entry name" value="ADH_N_2"/>
    <property type="match status" value="1"/>
</dbReference>
<dbReference type="OMA" id="TSCNIGK"/>
<dbReference type="Proteomes" id="UP000004994">
    <property type="component" value="Chromosome 7"/>
</dbReference>
<dbReference type="AlphaFoldDB" id="A0A3Q7HA92"/>
<protein>
    <recommendedName>
        <fullName evidence="6">Enoyl reductase (ER) domain-containing protein</fullName>
    </recommendedName>
</protein>
<evidence type="ECO:0000259" key="3">
    <source>
        <dbReference type="Pfam" id="PF16884"/>
    </source>
</evidence>
<dbReference type="FunFam" id="3.40.50.720:FF:000121">
    <property type="entry name" value="Prostaglandin reductase 2"/>
    <property type="match status" value="1"/>
</dbReference>
<evidence type="ECO:0000259" key="2">
    <source>
        <dbReference type="Pfam" id="PF00107"/>
    </source>
</evidence>
<dbReference type="InterPro" id="IPR011032">
    <property type="entry name" value="GroES-like_sf"/>
</dbReference>
<sequence length="301" mass="32744">MATAEVQSREWYVASYAPIGVPNSDHIKLRTLTLSLQADSIPHGNVAFQILYVSIDPYVRTQLSGLNDGLYLPQISLGQVITAFGIGKVIRSKDTNFSEGEIVMSRICPVAEFGVLPSNLLQKINHAHGVALPDYLSCLGMPGITAWVGIEKIGNAKEGSNVYISAAAGGVGIIAGQLAKVKGCRVVGSVGSDHKVKLLKEECGYDEAFNYRIETDYDAALTKYFPNGIDVYFDNVGGKMLEAVLSHVNHGARIALCGMISEYNKVWTEREGVRNLLNMVGKEVMMKGFMVGSYYNTLRNL</sequence>
<dbReference type="InterPro" id="IPR036291">
    <property type="entry name" value="NAD(P)-bd_dom_sf"/>
</dbReference>
<feature type="domain" description="Oxidoreductase N-terminal" evidence="3">
    <location>
        <begin position="10"/>
        <end position="107"/>
    </location>
</feature>
<reference evidence="4" key="2">
    <citation type="submission" date="2019-01" db="UniProtKB">
        <authorList>
            <consortium name="EnsemblPlants"/>
        </authorList>
    </citation>
    <scope>IDENTIFICATION</scope>
    <source>
        <strain evidence="4">cv. Heinz 1706</strain>
    </source>
</reference>
<dbReference type="Gene3D" id="3.40.50.720">
    <property type="entry name" value="NAD(P)-binding Rossmann-like Domain"/>
    <property type="match status" value="1"/>
</dbReference>
<evidence type="ECO:0008006" key="6">
    <source>
        <dbReference type="Google" id="ProtNLM"/>
    </source>
</evidence>
<dbReference type="PANTHER" id="PTHR43205:SF80">
    <property type="entry name" value="2-ALKENAL REDUCTASE (NADP(+)-DEPENDENT)-LIKE"/>
    <property type="match status" value="1"/>
</dbReference>
<keyword evidence="5" id="KW-1185">Reference proteome</keyword>
<dbReference type="Gene3D" id="3.90.180.10">
    <property type="entry name" value="Medium-chain alcohol dehydrogenases, catalytic domain"/>
    <property type="match status" value="1"/>
</dbReference>
<evidence type="ECO:0000313" key="5">
    <source>
        <dbReference type="Proteomes" id="UP000004994"/>
    </source>
</evidence>
<name>A0A3Q7HA92_SOLLC</name>
<dbReference type="PaxDb" id="4081-Solyc07g045080.2.1"/>
<dbReference type="SUPFAM" id="SSF51735">
    <property type="entry name" value="NAD(P)-binding Rossmann-fold domains"/>
    <property type="match status" value="1"/>
</dbReference>
<accession>A0A3Q7HA92</accession>
<keyword evidence="1" id="KW-0560">Oxidoreductase</keyword>
<organism evidence="4">
    <name type="scientific">Solanum lycopersicum</name>
    <name type="common">Tomato</name>
    <name type="synonym">Lycopersicon esculentum</name>
    <dbReference type="NCBI Taxonomy" id="4081"/>
    <lineage>
        <taxon>Eukaryota</taxon>
        <taxon>Viridiplantae</taxon>
        <taxon>Streptophyta</taxon>
        <taxon>Embryophyta</taxon>
        <taxon>Tracheophyta</taxon>
        <taxon>Spermatophyta</taxon>
        <taxon>Magnoliopsida</taxon>
        <taxon>eudicotyledons</taxon>
        <taxon>Gunneridae</taxon>
        <taxon>Pentapetalae</taxon>
        <taxon>asterids</taxon>
        <taxon>lamiids</taxon>
        <taxon>Solanales</taxon>
        <taxon>Solanaceae</taxon>
        <taxon>Solanoideae</taxon>
        <taxon>Solaneae</taxon>
        <taxon>Solanum</taxon>
        <taxon>Solanum subgen. Lycopersicon</taxon>
    </lineage>
</organism>
<reference evidence="4" key="1">
    <citation type="journal article" date="2012" name="Nature">
        <title>The tomato genome sequence provides insights into fleshy fruit evolution.</title>
        <authorList>
            <consortium name="Tomato Genome Consortium"/>
        </authorList>
    </citation>
    <scope>NUCLEOTIDE SEQUENCE [LARGE SCALE GENOMIC DNA]</scope>
    <source>
        <strain evidence="4">cv. Heinz 1706</strain>
    </source>
</reference>
<dbReference type="SMR" id="A0A3Q7HA92"/>
<dbReference type="InParanoid" id="A0A3Q7HA92"/>
<proteinExistence type="predicted"/>
<dbReference type="InterPro" id="IPR045010">
    <property type="entry name" value="MDR_fam"/>
</dbReference>